<dbReference type="Proteomes" id="UP000548632">
    <property type="component" value="Unassembled WGS sequence"/>
</dbReference>
<dbReference type="PANTHER" id="PTHR33121">
    <property type="entry name" value="CYCLIC DI-GMP PHOSPHODIESTERASE PDEF"/>
    <property type="match status" value="1"/>
</dbReference>
<dbReference type="SMART" id="SM00052">
    <property type="entry name" value="EAL"/>
    <property type="match status" value="1"/>
</dbReference>
<feature type="coiled-coil region" evidence="1">
    <location>
        <begin position="122"/>
        <end position="149"/>
    </location>
</feature>
<protein>
    <submittedName>
        <fullName evidence="4">EAL domain-containing protein</fullName>
    </submittedName>
</protein>
<accession>A0A839HJK8</accession>
<dbReference type="GO" id="GO:0071111">
    <property type="term" value="F:cyclic-guanylate-specific phosphodiesterase activity"/>
    <property type="evidence" value="ECO:0007669"/>
    <property type="project" value="InterPro"/>
</dbReference>
<dbReference type="PROSITE" id="PS50883">
    <property type="entry name" value="EAL"/>
    <property type="match status" value="1"/>
</dbReference>
<dbReference type="InterPro" id="IPR035965">
    <property type="entry name" value="PAS-like_dom_sf"/>
</dbReference>
<evidence type="ECO:0000313" key="4">
    <source>
        <dbReference type="EMBL" id="MBB1127126.1"/>
    </source>
</evidence>
<comment type="caution">
    <text evidence="4">The sequence shown here is derived from an EMBL/GenBank/DDBJ whole genome shotgun (WGS) entry which is preliminary data.</text>
</comment>
<sequence length="545" mass="58930">MSNTTTLTVLILAAQAARAEELFATLRQAQLPVRGSFTQQPHKLVRAHHCDLVIAALATELPATAITEHYVNLGRDLPMVVVCDGTQDPSAVLTLLSAGSSTLVHAGDEAALIRAVRREWKLRAMAGQIEQLRARLKLSEHEIHELIGQSTTPTARVRDTNGQHLDANAAYRSLFGIPEGTALESTALLDLVAPEYRDAMRSLIDNNEARGRAPELDSASAAVSQTQTATFTATDGRSFAAQVQATPDVQEEVTCLQVRPLESVIPATVAPAPHIETSPAVSALAAQLIVPPPPETVDSALIAQIERALASDGFKLVFQPIVSLHGDSQELYSVLLRLLDDNHAFRVADDVLESAAQAGQLPEVDYWAIRKALAVLNVRRQLGQRAHFFLSLSAAALADDQFLIWLCDQLREHGVRGSWLSFQINESAARAMPELTEQLALGLKQIKSRLVLAQFGLNPDSELLLTNHTIDLVKFAPSLTQDLIADSFKPGRLRHLVQSAKHAGARTIAVGVEDETSLGFIWTAGVAYVQGHLLGRPSSVFDIGD</sequence>
<organism evidence="4 5">
    <name type="scientific">Thiospirillum jenense</name>
    <dbReference type="NCBI Taxonomy" id="1653858"/>
    <lineage>
        <taxon>Bacteria</taxon>
        <taxon>Pseudomonadati</taxon>
        <taxon>Pseudomonadota</taxon>
        <taxon>Gammaproteobacteria</taxon>
        <taxon>Chromatiales</taxon>
        <taxon>Chromatiaceae</taxon>
        <taxon>Thiospirillum</taxon>
    </lineage>
</organism>
<gene>
    <name evidence="4" type="ORF">HUK38_12960</name>
</gene>
<evidence type="ECO:0000256" key="1">
    <source>
        <dbReference type="SAM" id="Coils"/>
    </source>
</evidence>
<dbReference type="PROSITE" id="PS50112">
    <property type="entry name" value="PAS"/>
    <property type="match status" value="1"/>
</dbReference>
<feature type="domain" description="EAL" evidence="3">
    <location>
        <begin position="298"/>
        <end position="545"/>
    </location>
</feature>
<reference evidence="4 5" key="1">
    <citation type="journal article" date="2020" name="Arch. Microbiol.">
        <title>The genome sequence of the giant phototrophic gammaproteobacterium Thiospirillum jenense gives insight into its physiological properties and phylogenetic relationships.</title>
        <authorList>
            <person name="Imhoff J.F."/>
            <person name="Meyer T.E."/>
            <person name="Kyndt J.A."/>
        </authorList>
    </citation>
    <scope>NUCLEOTIDE SEQUENCE [LARGE SCALE GENOMIC DNA]</scope>
    <source>
        <strain evidence="4 5">DSM 216</strain>
    </source>
</reference>
<proteinExistence type="predicted"/>
<feature type="domain" description="PAS" evidence="2">
    <location>
        <begin position="139"/>
        <end position="211"/>
    </location>
</feature>
<dbReference type="AlphaFoldDB" id="A0A839HJK8"/>
<dbReference type="InterPro" id="IPR050706">
    <property type="entry name" value="Cyclic-di-GMP_PDE-like"/>
</dbReference>
<dbReference type="InterPro" id="IPR035919">
    <property type="entry name" value="EAL_sf"/>
</dbReference>
<keyword evidence="1" id="KW-0175">Coiled coil</keyword>
<keyword evidence="5" id="KW-1185">Reference proteome</keyword>
<dbReference type="PANTHER" id="PTHR33121:SF23">
    <property type="entry name" value="CYCLIC DI-GMP PHOSPHODIESTERASE PDEB"/>
    <property type="match status" value="1"/>
</dbReference>
<dbReference type="Gene3D" id="3.20.20.450">
    <property type="entry name" value="EAL domain"/>
    <property type="match status" value="1"/>
</dbReference>
<dbReference type="SUPFAM" id="SSF55785">
    <property type="entry name" value="PYP-like sensor domain (PAS domain)"/>
    <property type="match status" value="1"/>
</dbReference>
<dbReference type="InterPro" id="IPR001633">
    <property type="entry name" value="EAL_dom"/>
</dbReference>
<dbReference type="Gene3D" id="3.30.450.20">
    <property type="entry name" value="PAS domain"/>
    <property type="match status" value="1"/>
</dbReference>
<dbReference type="CDD" id="cd01948">
    <property type="entry name" value="EAL"/>
    <property type="match status" value="1"/>
</dbReference>
<dbReference type="SUPFAM" id="SSF141868">
    <property type="entry name" value="EAL domain-like"/>
    <property type="match status" value="1"/>
</dbReference>
<dbReference type="EMBL" id="JABVCQ010000036">
    <property type="protein sequence ID" value="MBB1127126.1"/>
    <property type="molecule type" value="Genomic_DNA"/>
</dbReference>
<name>A0A839HJK8_9GAMM</name>
<dbReference type="RefSeq" id="WP_182584752.1">
    <property type="nucleotide sequence ID" value="NZ_JABVCQ010000036.1"/>
</dbReference>
<evidence type="ECO:0000313" key="5">
    <source>
        <dbReference type="Proteomes" id="UP000548632"/>
    </source>
</evidence>
<dbReference type="InterPro" id="IPR000014">
    <property type="entry name" value="PAS"/>
</dbReference>
<evidence type="ECO:0000259" key="3">
    <source>
        <dbReference type="PROSITE" id="PS50883"/>
    </source>
</evidence>
<dbReference type="Pfam" id="PF00563">
    <property type="entry name" value="EAL"/>
    <property type="match status" value="1"/>
</dbReference>
<evidence type="ECO:0000259" key="2">
    <source>
        <dbReference type="PROSITE" id="PS50112"/>
    </source>
</evidence>